<dbReference type="AlphaFoldDB" id="A0A386HR80"/>
<protein>
    <submittedName>
        <fullName evidence="1">Plasmid maintenance system killer protein</fullName>
    </submittedName>
</protein>
<evidence type="ECO:0000313" key="2">
    <source>
        <dbReference type="Proteomes" id="UP000266118"/>
    </source>
</evidence>
<dbReference type="OrthoDB" id="9801102at2"/>
<dbReference type="EMBL" id="CP032489">
    <property type="protein sequence ID" value="AYD48182.1"/>
    <property type="molecule type" value="Genomic_DNA"/>
</dbReference>
<keyword evidence="2" id="KW-1185">Reference proteome</keyword>
<name>A0A386HR80_9BACT</name>
<proteinExistence type="predicted"/>
<evidence type="ECO:0000313" key="1">
    <source>
        <dbReference type="EMBL" id="AYD48182.1"/>
    </source>
</evidence>
<dbReference type="Gene3D" id="3.30.2310.20">
    <property type="entry name" value="RelE-like"/>
    <property type="match status" value="1"/>
</dbReference>
<dbReference type="InterPro" id="IPR035093">
    <property type="entry name" value="RelE/ParE_toxin_dom_sf"/>
</dbReference>
<organism evidence="1 2">
    <name type="scientific">Arachidicoccus soli</name>
    <dbReference type="NCBI Taxonomy" id="2341117"/>
    <lineage>
        <taxon>Bacteria</taxon>
        <taxon>Pseudomonadati</taxon>
        <taxon>Bacteroidota</taxon>
        <taxon>Chitinophagia</taxon>
        <taxon>Chitinophagales</taxon>
        <taxon>Chitinophagaceae</taxon>
        <taxon>Arachidicoccus</taxon>
    </lineage>
</organism>
<sequence>MDGFYAPSYKTTIDKLRVANKIEDLYPLKSLNYEKLSGDKKGLESVRVNDKYRIEFISSLEGEEPNTITICEIVELSNHYS</sequence>
<dbReference type="SUPFAM" id="SSF143011">
    <property type="entry name" value="RelE-like"/>
    <property type="match status" value="1"/>
</dbReference>
<reference evidence="1 2" key="1">
    <citation type="submission" date="2018-09" db="EMBL/GenBank/DDBJ databases">
        <title>Arachidicoccus sp. nov., a bacterium isolated from soil.</title>
        <authorList>
            <person name="Weon H.-Y."/>
            <person name="Kwon S.-W."/>
            <person name="Lee S.A."/>
        </authorList>
    </citation>
    <scope>NUCLEOTIDE SEQUENCE [LARGE SCALE GENOMIC DNA]</scope>
    <source>
        <strain evidence="1 2">KIS59-12</strain>
    </source>
</reference>
<dbReference type="RefSeq" id="WP_119988532.1">
    <property type="nucleotide sequence ID" value="NZ_CP032489.1"/>
</dbReference>
<dbReference type="Proteomes" id="UP000266118">
    <property type="component" value="Chromosome"/>
</dbReference>
<gene>
    <name evidence="1" type="ORF">D6B99_11600</name>
</gene>
<dbReference type="KEGG" id="ark:D6B99_11600"/>
<accession>A0A386HR80</accession>